<evidence type="ECO:0000313" key="3">
    <source>
        <dbReference type="Proteomes" id="UP000036987"/>
    </source>
</evidence>
<dbReference type="OMA" id="TTISWSH"/>
<protein>
    <recommendedName>
        <fullName evidence="1">SNRNP25 ubiquitin-like domain-containing protein</fullName>
    </recommendedName>
</protein>
<dbReference type="AlphaFoldDB" id="A0A0K9Q3W3"/>
<keyword evidence="3" id="KW-1185">Reference proteome</keyword>
<accession>A0A0K9Q3W3</accession>
<dbReference type="Gene3D" id="3.10.20.90">
    <property type="entry name" value="Phosphatidylinositol 3-kinase Catalytic Subunit, Chain A, domain 1"/>
    <property type="match status" value="1"/>
</dbReference>
<name>A0A0K9Q3W3_ZOSMR</name>
<gene>
    <name evidence="2" type="ORF">ZOSMA_117G00100</name>
</gene>
<comment type="caution">
    <text evidence="2">The sequence shown here is derived from an EMBL/GenBank/DDBJ whole genome shotgun (WGS) entry which is preliminary data.</text>
</comment>
<dbReference type="GO" id="GO:0000398">
    <property type="term" value="P:mRNA splicing, via spliceosome"/>
    <property type="evidence" value="ECO:0007669"/>
    <property type="project" value="InterPro"/>
</dbReference>
<dbReference type="EMBL" id="LFYR01000192">
    <property type="protein sequence ID" value="KMZ75192.1"/>
    <property type="molecule type" value="Genomic_DNA"/>
</dbReference>
<evidence type="ECO:0000259" key="1">
    <source>
        <dbReference type="Pfam" id="PF18036"/>
    </source>
</evidence>
<sequence length="213" mass="24953">MSVAVGSSSSVGLVDEGQQIRRRSFTPFVIIRRRRLIPSDHHISEHKVGFSSYYYRLPEHHLKLSIIKLDDSSFEVEVGRSATVIELKLAVEKLFTTRCNSDKEETTISWSHVWSHFCLCYDDHKLINDKAQLCTFGINDGDELRFSRHLSIDYRPPKRRSLITKGVEKKKKKKTKDDDDDERIECTVVARMVPWWLCYTRSCCRAMRLRKEE</sequence>
<dbReference type="Proteomes" id="UP000036987">
    <property type="component" value="Unassembled WGS sequence"/>
</dbReference>
<proteinExistence type="predicted"/>
<reference evidence="3" key="1">
    <citation type="journal article" date="2016" name="Nature">
        <title>The genome of the seagrass Zostera marina reveals angiosperm adaptation to the sea.</title>
        <authorList>
            <person name="Olsen J.L."/>
            <person name="Rouze P."/>
            <person name="Verhelst B."/>
            <person name="Lin Y.-C."/>
            <person name="Bayer T."/>
            <person name="Collen J."/>
            <person name="Dattolo E."/>
            <person name="De Paoli E."/>
            <person name="Dittami S."/>
            <person name="Maumus F."/>
            <person name="Michel G."/>
            <person name="Kersting A."/>
            <person name="Lauritano C."/>
            <person name="Lohaus R."/>
            <person name="Toepel M."/>
            <person name="Tonon T."/>
            <person name="Vanneste K."/>
            <person name="Amirebrahimi M."/>
            <person name="Brakel J."/>
            <person name="Bostroem C."/>
            <person name="Chovatia M."/>
            <person name="Grimwood J."/>
            <person name="Jenkins J.W."/>
            <person name="Jueterbock A."/>
            <person name="Mraz A."/>
            <person name="Stam W.T."/>
            <person name="Tice H."/>
            <person name="Bornberg-Bauer E."/>
            <person name="Green P.J."/>
            <person name="Pearson G.A."/>
            <person name="Procaccini G."/>
            <person name="Duarte C.M."/>
            <person name="Schmutz J."/>
            <person name="Reusch T.B.H."/>
            <person name="Van de Peer Y."/>
        </authorList>
    </citation>
    <scope>NUCLEOTIDE SEQUENCE [LARGE SCALE GENOMIC DNA]</scope>
    <source>
        <strain evidence="3">cv. Finnish</strain>
    </source>
</reference>
<dbReference type="InterPro" id="IPR040610">
    <property type="entry name" value="SNRNP25_ubiquitin"/>
</dbReference>
<dbReference type="PANTHER" id="PTHR14942">
    <property type="entry name" value="U11/U12 SMALL NUCLEAR RIBONUCLEOPROTEIN 25 KDA PROTEIN"/>
    <property type="match status" value="1"/>
</dbReference>
<evidence type="ECO:0000313" key="2">
    <source>
        <dbReference type="EMBL" id="KMZ75192.1"/>
    </source>
</evidence>
<dbReference type="CDD" id="cd17058">
    <property type="entry name" value="Ubl_SNRNP25"/>
    <property type="match status" value="1"/>
</dbReference>
<dbReference type="SUPFAM" id="SSF54236">
    <property type="entry name" value="Ubiquitin-like"/>
    <property type="match status" value="1"/>
</dbReference>
<dbReference type="InterPro" id="IPR029071">
    <property type="entry name" value="Ubiquitin-like_domsf"/>
</dbReference>
<dbReference type="InterPro" id="IPR039690">
    <property type="entry name" value="SNRNP25"/>
</dbReference>
<feature type="domain" description="SNRNP25 ubiquitin-like" evidence="1">
    <location>
        <begin position="62"/>
        <end position="150"/>
    </location>
</feature>
<dbReference type="Pfam" id="PF18036">
    <property type="entry name" value="Ubiquitin_4"/>
    <property type="match status" value="1"/>
</dbReference>
<dbReference type="OrthoDB" id="72819at2759"/>
<organism evidence="2 3">
    <name type="scientific">Zostera marina</name>
    <name type="common">Eelgrass</name>
    <dbReference type="NCBI Taxonomy" id="29655"/>
    <lineage>
        <taxon>Eukaryota</taxon>
        <taxon>Viridiplantae</taxon>
        <taxon>Streptophyta</taxon>
        <taxon>Embryophyta</taxon>
        <taxon>Tracheophyta</taxon>
        <taxon>Spermatophyta</taxon>
        <taxon>Magnoliopsida</taxon>
        <taxon>Liliopsida</taxon>
        <taxon>Zosteraceae</taxon>
        <taxon>Zostera</taxon>
    </lineage>
</organism>
<dbReference type="PANTHER" id="PTHR14942:SF9">
    <property type="entry name" value="OS02G0188500 PROTEIN"/>
    <property type="match status" value="1"/>
</dbReference>